<name>A0A066VUX7_TILAU</name>
<comment type="caution">
    <text evidence="2">The sequence shown here is derived from an EMBL/GenBank/DDBJ whole genome shotgun (WGS) entry which is preliminary data.</text>
</comment>
<feature type="compositionally biased region" description="Polar residues" evidence="1">
    <location>
        <begin position="46"/>
        <end position="56"/>
    </location>
</feature>
<dbReference type="AlphaFoldDB" id="A0A066VUX7"/>
<evidence type="ECO:0000313" key="3">
    <source>
        <dbReference type="Proteomes" id="UP000027361"/>
    </source>
</evidence>
<feature type="compositionally biased region" description="Polar residues" evidence="1">
    <location>
        <begin position="68"/>
        <end position="81"/>
    </location>
</feature>
<feature type="region of interest" description="Disordered" evidence="1">
    <location>
        <begin position="1"/>
        <end position="81"/>
    </location>
</feature>
<proteinExistence type="predicted"/>
<dbReference type="Proteomes" id="UP000027361">
    <property type="component" value="Unassembled WGS sequence"/>
</dbReference>
<organism evidence="2 3">
    <name type="scientific">Tilletiaria anomala (strain ATCC 24038 / CBS 436.72 / UBC 951)</name>
    <dbReference type="NCBI Taxonomy" id="1037660"/>
    <lineage>
        <taxon>Eukaryota</taxon>
        <taxon>Fungi</taxon>
        <taxon>Dikarya</taxon>
        <taxon>Basidiomycota</taxon>
        <taxon>Ustilaginomycotina</taxon>
        <taxon>Exobasidiomycetes</taxon>
        <taxon>Georgefischeriales</taxon>
        <taxon>Tilletiariaceae</taxon>
        <taxon>Tilletiaria</taxon>
    </lineage>
</organism>
<evidence type="ECO:0000256" key="1">
    <source>
        <dbReference type="SAM" id="MobiDB-lite"/>
    </source>
</evidence>
<protein>
    <submittedName>
        <fullName evidence="2">Uncharacterized protein</fullName>
    </submittedName>
</protein>
<evidence type="ECO:0000313" key="2">
    <source>
        <dbReference type="EMBL" id="KDN42619.1"/>
    </source>
</evidence>
<dbReference type="RefSeq" id="XP_013242119.1">
    <property type="nucleotide sequence ID" value="XM_013386665.1"/>
</dbReference>
<accession>A0A066VUX7</accession>
<dbReference type="InParanoid" id="A0A066VUX7"/>
<dbReference type="OrthoDB" id="2555115at2759"/>
<dbReference type="EMBL" id="JMSN01000068">
    <property type="protein sequence ID" value="KDN42619.1"/>
    <property type="molecule type" value="Genomic_DNA"/>
</dbReference>
<sequence length="81" mass="8830">MQDPNNSTSEEAARTEKYNMEPAQPAKEAATHYQSNTQAHTDKETASPNSAPTSSEEALRGSRHNKSPEQLQKEATANMGN</sequence>
<gene>
    <name evidence="2" type="ORF">K437DRAFT_257804</name>
</gene>
<feature type="compositionally biased region" description="Polar residues" evidence="1">
    <location>
        <begin position="1"/>
        <end position="10"/>
    </location>
</feature>
<keyword evidence="3" id="KW-1185">Reference proteome</keyword>
<reference evidence="2 3" key="1">
    <citation type="submission" date="2014-05" db="EMBL/GenBank/DDBJ databases">
        <title>Draft genome sequence of a rare smut relative, Tilletiaria anomala UBC 951.</title>
        <authorList>
            <consortium name="DOE Joint Genome Institute"/>
            <person name="Toome M."/>
            <person name="Kuo A."/>
            <person name="Henrissat B."/>
            <person name="Lipzen A."/>
            <person name="Tritt A."/>
            <person name="Yoshinaga Y."/>
            <person name="Zane M."/>
            <person name="Barry K."/>
            <person name="Grigoriev I.V."/>
            <person name="Spatafora J.W."/>
            <person name="Aimea M.C."/>
        </authorList>
    </citation>
    <scope>NUCLEOTIDE SEQUENCE [LARGE SCALE GENOMIC DNA]</scope>
    <source>
        <strain evidence="2 3">UBC 951</strain>
    </source>
</reference>
<dbReference type="HOGENOM" id="CLU_2575540_0_0_1"/>
<dbReference type="GeneID" id="25264793"/>